<keyword evidence="6" id="KW-1185">Reference proteome</keyword>
<evidence type="ECO:0000256" key="2">
    <source>
        <dbReference type="SAM" id="Coils"/>
    </source>
</evidence>
<dbReference type="AlphaFoldDB" id="A0AA88I290"/>
<dbReference type="InterPro" id="IPR002928">
    <property type="entry name" value="Myosin_tail"/>
</dbReference>
<evidence type="ECO:0000313" key="6">
    <source>
        <dbReference type="Proteomes" id="UP001187531"/>
    </source>
</evidence>
<evidence type="ECO:0000256" key="3">
    <source>
        <dbReference type="SAM" id="MobiDB-lite"/>
    </source>
</evidence>
<dbReference type="GO" id="GO:0016460">
    <property type="term" value="C:myosin II complex"/>
    <property type="evidence" value="ECO:0007669"/>
    <property type="project" value="TreeGrafter"/>
</dbReference>
<sequence length="334" mass="39233">MAKVDEEAAMRNQSQKQLRELESQLEVEKAARQKAEKNRIELNEELEALKNKLLDSLATTTSQQELRTKCEQELALLKKSIEEESRHHESQLMEMRHKYSQEMVVLHEQINNAKKIEATLEKAKATLEAENADMPNEIKSIATSKAETDKKRKHLESQLTSHLQESERARSEVQDRLVHIQTDMESLTAQLVDTESRSVNAAKSNANTEQQLNEMQTQLEVETKQKLALNTKIRQLESEKESLHYQVEDAKEAKTLEIRVCTGGESEQWGSDTGNYQRVDNRKHFYDRNYYHFEFNNSYYIRNNFHNRNHNPFDLTNFHRDNFYCRNNTPYNDR</sequence>
<reference evidence="5" key="1">
    <citation type="submission" date="2023-07" db="EMBL/GenBank/DDBJ databases">
        <title>Chromosome-level genome assembly of Artemia franciscana.</title>
        <authorList>
            <person name="Jo E."/>
        </authorList>
    </citation>
    <scope>NUCLEOTIDE SEQUENCE</scope>
    <source>
        <tissue evidence="5">Whole body</tissue>
    </source>
</reference>
<name>A0AA88I290_ARTSF</name>
<dbReference type="Proteomes" id="UP001187531">
    <property type="component" value="Unassembled WGS sequence"/>
</dbReference>
<accession>A0AA88I290</accession>
<feature type="non-terminal residue" evidence="5">
    <location>
        <position position="1"/>
    </location>
</feature>
<keyword evidence="1 2" id="KW-0175">Coiled coil</keyword>
<dbReference type="Pfam" id="PF01576">
    <property type="entry name" value="Myosin_tail_1"/>
    <property type="match status" value="1"/>
</dbReference>
<protein>
    <recommendedName>
        <fullName evidence="4">Myosin tail domain-containing protein</fullName>
    </recommendedName>
</protein>
<evidence type="ECO:0000256" key="1">
    <source>
        <dbReference type="ARBA" id="ARBA00023054"/>
    </source>
</evidence>
<dbReference type="GO" id="GO:0051015">
    <property type="term" value="F:actin filament binding"/>
    <property type="evidence" value="ECO:0007669"/>
    <property type="project" value="TreeGrafter"/>
</dbReference>
<proteinExistence type="predicted"/>
<dbReference type="GO" id="GO:0032982">
    <property type="term" value="C:myosin filament"/>
    <property type="evidence" value="ECO:0007669"/>
    <property type="project" value="TreeGrafter"/>
</dbReference>
<dbReference type="SUPFAM" id="SSF90257">
    <property type="entry name" value="Myosin rod fragments"/>
    <property type="match status" value="1"/>
</dbReference>
<dbReference type="GO" id="GO:0005737">
    <property type="term" value="C:cytoplasm"/>
    <property type="evidence" value="ECO:0007669"/>
    <property type="project" value="TreeGrafter"/>
</dbReference>
<feature type="coiled-coil region" evidence="2">
    <location>
        <begin position="205"/>
        <end position="253"/>
    </location>
</feature>
<comment type="caution">
    <text evidence="5">The sequence shown here is derived from an EMBL/GenBank/DDBJ whole genome shotgun (WGS) entry which is preliminary data.</text>
</comment>
<feature type="domain" description="Myosin tail" evidence="4">
    <location>
        <begin position="2"/>
        <end position="255"/>
    </location>
</feature>
<dbReference type="PANTHER" id="PTHR45615">
    <property type="entry name" value="MYOSIN HEAVY CHAIN, NON-MUSCLE"/>
    <property type="match status" value="1"/>
</dbReference>
<organism evidence="5 6">
    <name type="scientific">Artemia franciscana</name>
    <name type="common">Brine shrimp</name>
    <name type="synonym">Artemia sanfranciscana</name>
    <dbReference type="NCBI Taxonomy" id="6661"/>
    <lineage>
        <taxon>Eukaryota</taxon>
        <taxon>Metazoa</taxon>
        <taxon>Ecdysozoa</taxon>
        <taxon>Arthropoda</taxon>
        <taxon>Crustacea</taxon>
        <taxon>Branchiopoda</taxon>
        <taxon>Anostraca</taxon>
        <taxon>Artemiidae</taxon>
        <taxon>Artemia</taxon>
    </lineage>
</organism>
<dbReference type="EMBL" id="JAVRJZ010000005">
    <property type="protein sequence ID" value="KAK2722575.1"/>
    <property type="molecule type" value="Genomic_DNA"/>
</dbReference>
<evidence type="ECO:0000313" key="5">
    <source>
        <dbReference type="EMBL" id="KAK2722575.1"/>
    </source>
</evidence>
<dbReference type="GO" id="GO:0000146">
    <property type="term" value="F:microfilament motor activity"/>
    <property type="evidence" value="ECO:0007669"/>
    <property type="project" value="TreeGrafter"/>
</dbReference>
<feature type="region of interest" description="Disordered" evidence="3">
    <location>
        <begin position="144"/>
        <end position="169"/>
    </location>
</feature>
<evidence type="ECO:0000259" key="4">
    <source>
        <dbReference type="Pfam" id="PF01576"/>
    </source>
</evidence>
<dbReference type="Gene3D" id="1.20.5.340">
    <property type="match status" value="1"/>
</dbReference>
<gene>
    <name evidence="5" type="ORF">QYM36_002946</name>
</gene>
<dbReference type="PANTHER" id="PTHR45615:SF40">
    <property type="entry name" value="MYOSIN HEAVY CHAIN, NON-MUSCLE"/>
    <property type="match status" value="1"/>
</dbReference>